<dbReference type="GO" id="GO:0005829">
    <property type="term" value="C:cytosol"/>
    <property type="evidence" value="ECO:0007669"/>
    <property type="project" value="TreeGrafter"/>
</dbReference>
<organism evidence="4 5">
    <name type="scientific">candidate division WWE3 bacterium RBG_16_37_10</name>
    <dbReference type="NCBI Taxonomy" id="1802610"/>
    <lineage>
        <taxon>Bacteria</taxon>
        <taxon>Katanobacteria</taxon>
    </lineage>
</organism>
<evidence type="ECO:0000256" key="1">
    <source>
        <dbReference type="ARBA" id="ARBA00007422"/>
    </source>
</evidence>
<evidence type="ECO:0000256" key="3">
    <source>
        <dbReference type="RuleBase" id="RU363013"/>
    </source>
</evidence>
<dbReference type="GO" id="GO:0046166">
    <property type="term" value="P:glyceraldehyde-3-phosphate biosynthetic process"/>
    <property type="evidence" value="ECO:0007669"/>
    <property type="project" value="TreeGrafter"/>
</dbReference>
<keyword evidence="3" id="KW-0312">Gluconeogenesis</keyword>
<dbReference type="SUPFAM" id="SSF51351">
    <property type="entry name" value="Triosephosphate isomerase (TIM)"/>
    <property type="match status" value="1"/>
</dbReference>
<dbReference type="GO" id="GO:0006094">
    <property type="term" value="P:gluconeogenesis"/>
    <property type="evidence" value="ECO:0007669"/>
    <property type="project" value="UniProtKB-UniPathway"/>
</dbReference>
<comment type="pathway">
    <text evidence="3">Carbohydrate degradation; glycolysis; D-glyceraldehyde 3-phosphate from glycerone phosphate: step 1/1.</text>
</comment>
<keyword evidence="3" id="KW-0324">Glycolysis</keyword>
<dbReference type="AlphaFoldDB" id="A0A1F4UT48"/>
<dbReference type="EC" id="5.3.1.1" evidence="3"/>
<keyword evidence="2 3" id="KW-0413">Isomerase</keyword>
<accession>A0A1F4UT48</accession>
<dbReference type="InterPro" id="IPR000652">
    <property type="entry name" value="Triosephosphate_isomerase"/>
</dbReference>
<dbReference type="GO" id="GO:0019563">
    <property type="term" value="P:glycerol catabolic process"/>
    <property type="evidence" value="ECO:0007669"/>
    <property type="project" value="TreeGrafter"/>
</dbReference>
<sequence length="225" mass="25164">MKYIFANWKMNMDLNDLNEWVDGFKNELPGIDLEKYKEKITVIVAPSYLHISIAFMKLKDLGVQIASQDVSIYDKGAHTGEIGGFQLSEYCGYSIVGHSERKESKDIVLKKAEQCLKNGIIPFICFVNPESAAEYYKEGSVLAWEDPSNISVDGHYKNKKTSEVAEGFSKIRNYIETDKKIIYGGSVNEENVTNLVEIDGLDGVLVGNASLNPKTFAQIIKAFCI</sequence>
<dbReference type="PANTHER" id="PTHR21139">
    <property type="entry name" value="TRIOSEPHOSPHATE ISOMERASE"/>
    <property type="match status" value="1"/>
</dbReference>
<dbReference type="CDD" id="cd00311">
    <property type="entry name" value="TIM"/>
    <property type="match status" value="1"/>
</dbReference>
<dbReference type="InterPro" id="IPR013785">
    <property type="entry name" value="Aldolase_TIM"/>
</dbReference>
<reference evidence="4 5" key="1">
    <citation type="journal article" date="2016" name="Nat. Commun.">
        <title>Thousands of microbial genomes shed light on interconnected biogeochemical processes in an aquifer system.</title>
        <authorList>
            <person name="Anantharaman K."/>
            <person name="Brown C.T."/>
            <person name="Hug L.A."/>
            <person name="Sharon I."/>
            <person name="Castelle C.J."/>
            <person name="Probst A.J."/>
            <person name="Thomas B.C."/>
            <person name="Singh A."/>
            <person name="Wilkins M.J."/>
            <person name="Karaoz U."/>
            <person name="Brodie E.L."/>
            <person name="Williams K.H."/>
            <person name="Hubbard S.S."/>
            <person name="Banfield J.F."/>
        </authorList>
    </citation>
    <scope>NUCLEOTIDE SEQUENCE [LARGE SCALE GENOMIC DNA]</scope>
</reference>
<comment type="similarity">
    <text evidence="1 3">Belongs to the triosephosphate isomerase family.</text>
</comment>
<comment type="caution">
    <text evidence="4">The sequence shown here is derived from an EMBL/GenBank/DDBJ whole genome shotgun (WGS) entry which is preliminary data.</text>
</comment>
<dbReference type="STRING" id="1802610.A2W32_05585"/>
<dbReference type="EMBL" id="MEUT01000078">
    <property type="protein sequence ID" value="OGC48072.1"/>
    <property type="molecule type" value="Genomic_DNA"/>
</dbReference>
<comment type="subunit">
    <text evidence="3">Homodimer.</text>
</comment>
<dbReference type="PANTHER" id="PTHR21139:SF42">
    <property type="entry name" value="TRIOSEPHOSPHATE ISOMERASE"/>
    <property type="match status" value="1"/>
</dbReference>
<dbReference type="GO" id="GO:0004807">
    <property type="term" value="F:triose-phosphate isomerase activity"/>
    <property type="evidence" value="ECO:0007669"/>
    <property type="project" value="UniProtKB-EC"/>
</dbReference>
<dbReference type="UniPathway" id="UPA00109">
    <property type="reaction ID" value="UER00189"/>
</dbReference>
<dbReference type="PROSITE" id="PS51440">
    <property type="entry name" value="TIM_2"/>
    <property type="match status" value="1"/>
</dbReference>
<dbReference type="InterPro" id="IPR035990">
    <property type="entry name" value="TIM_sf"/>
</dbReference>
<dbReference type="Pfam" id="PF00121">
    <property type="entry name" value="TIM"/>
    <property type="match status" value="2"/>
</dbReference>
<comment type="subcellular location">
    <subcellularLocation>
        <location evidence="3">Cytoplasm</location>
    </subcellularLocation>
</comment>
<comment type="catalytic activity">
    <reaction evidence="3">
        <text>D-glyceraldehyde 3-phosphate = dihydroxyacetone phosphate</text>
        <dbReference type="Rhea" id="RHEA:18585"/>
        <dbReference type="ChEBI" id="CHEBI:57642"/>
        <dbReference type="ChEBI" id="CHEBI:59776"/>
        <dbReference type="EC" id="5.3.1.1"/>
    </reaction>
</comment>
<comment type="pathway">
    <text evidence="3">Carbohydrate biosynthesis; gluconeogenesis.</text>
</comment>
<evidence type="ECO:0000256" key="2">
    <source>
        <dbReference type="ARBA" id="ARBA00023235"/>
    </source>
</evidence>
<name>A0A1F4UT48_UNCKA</name>
<dbReference type="UniPathway" id="UPA00138"/>
<dbReference type="Gene3D" id="3.20.20.70">
    <property type="entry name" value="Aldolase class I"/>
    <property type="match status" value="1"/>
</dbReference>
<keyword evidence="3" id="KW-0963">Cytoplasm</keyword>
<protein>
    <recommendedName>
        <fullName evidence="3">Triosephosphate isomerase</fullName>
        <ecNumber evidence="3">5.3.1.1</ecNumber>
    </recommendedName>
</protein>
<dbReference type="Proteomes" id="UP000177371">
    <property type="component" value="Unassembled WGS sequence"/>
</dbReference>
<gene>
    <name evidence="4" type="ORF">A2W32_05585</name>
</gene>
<dbReference type="GO" id="GO:0006096">
    <property type="term" value="P:glycolytic process"/>
    <property type="evidence" value="ECO:0007669"/>
    <property type="project" value="UniProtKB-UniPathway"/>
</dbReference>
<evidence type="ECO:0000313" key="4">
    <source>
        <dbReference type="EMBL" id="OGC48072.1"/>
    </source>
</evidence>
<proteinExistence type="inferred from homology"/>
<evidence type="ECO:0000313" key="5">
    <source>
        <dbReference type="Proteomes" id="UP000177371"/>
    </source>
</evidence>